<gene>
    <name evidence="5" type="ORF">Rain11_2667</name>
</gene>
<dbReference type="InterPro" id="IPR036852">
    <property type="entry name" value="Peptidase_S8/S53_dom_sf"/>
</dbReference>
<feature type="chain" id="PRO_5014736131" evidence="3">
    <location>
        <begin position="20"/>
        <end position="343"/>
    </location>
</feature>
<feature type="domain" description="Peptidase S8/S53" evidence="4">
    <location>
        <begin position="145"/>
        <end position="335"/>
    </location>
</feature>
<dbReference type="Gene3D" id="3.40.50.200">
    <property type="entry name" value="Peptidase S8/S53 domain"/>
    <property type="match status" value="1"/>
</dbReference>
<dbReference type="Pfam" id="PF00082">
    <property type="entry name" value="Peptidase_S8"/>
    <property type="match status" value="1"/>
</dbReference>
<evidence type="ECO:0000259" key="4">
    <source>
        <dbReference type="Pfam" id="PF00082"/>
    </source>
</evidence>
<evidence type="ECO:0000256" key="2">
    <source>
        <dbReference type="PROSITE-ProRule" id="PRU01240"/>
    </source>
</evidence>
<keyword evidence="6" id="KW-1185">Reference proteome</keyword>
<proteinExistence type="inferred from homology"/>
<evidence type="ECO:0000313" key="5">
    <source>
        <dbReference type="EMBL" id="PKQ63008.1"/>
    </source>
</evidence>
<sequence length="343" mass="36777">MKKLLTLLCLLGFGQLLLAQNEQEKAYILKNSNVAELQKLSKVFETKHLAEKKQALAMAKQKGWQIFQTLPDGRIAELQRVENGVPIYYITQSNLAAAQTTRADRLWTGGSLGLNLNGQGMTVGEWDGGPVRITHQEFGSPTRVQNKDGVPFTTHNGNTDHATHVAGTMVASGVTPNVKGMAHQANLWANEWNNDNSEMANQASQGLILSNHSYGYNAAALPQWMFGFYDSEAQAWDQIAVNAPFYTIVKAAGNDRNDGYNAGGVFGTTGYNLITGSATSKNVLVVAAVNAVTNYTGPSSVVMSGFSSWGPTDDGRIKPDISGCGVGVYSTSSSADNAYTNVS</sequence>
<dbReference type="InterPro" id="IPR051048">
    <property type="entry name" value="Peptidase_S8/S53_subtilisin"/>
</dbReference>
<dbReference type="PANTHER" id="PTHR43399">
    <property type="entry name" value="SUBTILISIN-RELATED"/>
    <property type="match status" value="1"/>
</dbReference>
<dbReference type="EMBL" id="NKXO01000085">
    <property type="protein sequence ID" value="PKQ63008.1"/>
    <property type="molecule type" value="Genomic_DNA"/>
</dbReference>
<dbReference type="InterPro" id="IPR000209">
    <property type="entry name" value="Peptidase_S8/S53_dom"/>
</dbReference>
<comment type="similarity">
    <text evidence="1 2">Belongs to the peptidase S8 family.</text>
</comment>
<dbReference type="SUPFAM" id="SSF52743">
    <property type="entry name" value="Subtilisin-like"/>
    <property type="match status" value="1"/>
</dbReference>
<evidence type="ECO:0000313" key="6">
    <source>
        <dbReference type="Proteomes" id="UP000233387"/>
    </source>
</evidence>
<evidence type="ECO:0000256" key="1">
    <source>
        <dbReference type="ARBA" id="ARBA00011073"/>
    </source>
</evidence>
<comment type="caution">
    <text evidence="5">The sequence shown here is derived from an EMBL/GenBank/DDBJ whole genome shotgun (WGS) entry which is preliminary data.</text>
</comment>
<dbReference type="GO" id="GO:0004252">
    <property type="term" value="F:serine-type endopeptidase activity"/>
    <property type="evidence" value="ECO:0007669"/>
    <property type="project" value="InterPro"/>
</dbReference>
<evidence type="ECO:0000256" key="3">
    <source>
        <dbReference type="SAM" id="SignalP"/>
    </source>
</evidence>
<dbReference type="RefSeq" id="WP_165778157.1">
    <property type="nucleotide sequence ID" value="NZ_NKXO01000085.1"/>
</dbReference>
<organism evidence="5 6">
    <name type="scientific">Raineya orbicola</name>
    <dbReference type="NCBI Taxonomy" id="2016530"/>
    <lineage>
        <taxon>Bacteria</taxon>
        <taxon>Pseudomonadati</taxon>
        <taxon>Bacteroidota</taxon>
        <taxon>Cytophagia</taxon>
        <taxon>Cytophagales</taxon>
        <taxon>Raineyaceae</taxon>
        <taxon>Raineya</taxon>
    </lineage>
</organism>
<dbReference type="PANTHER" id="PTHR43399:SF4">
    <property type="entry name" value="CELL WALL-ASSOCIATED PROTEASE"/>
    <property type="match status" value="1"/>
</dbReference>
<dbReference type="AlphaFoldDB" id="A0A2N3HY70"/>
<accession>A0A2N3HY70</accession>
<reference evidence="5 6" key="1">
    <citation type="submission" date="2017-06" db="EMBL/GenBank/DDBJ databases">
        <title>Raineya orbicola gen. nov., sp. nov. a slightly thermophilic bacterium of the phylum Bacteroidetes and the description of Raineyaceae fam. nov.</title>
        <authorList>
            <person name="Albuquerque L."/>
            <person name="Polonia A.R.M."/>
            <person name="Barroso C."/>
            <person name="Froufe H.J.C."/>
            <person name="Lage O."/>
            <person name="Lobo-Da-Cunha A."/>
            <person name="Egas C."/>
            <person name="Da Costa M.S."/>
        </authorList>
    </citation>
    <scope>NUCLEOTIDE SEQUENCE [LARGE SCALE GENOMIC DNA]</scope>
    <source>
        <strain evidence="5 6">SPSPC-11</strain>
    </source>
</reference>
<dbReference type="GO" id="GO:0006508">
    <property type="term" value="P:proteolysis"/>
    <property type="evidence" value="ECO:0007669"/>
    <property type="project" value="InterPro"/>
</dbReference>
<keyword evidence="3" id="KW-0732">Signal</keyword>
<comment type="caution">
    <text evidence="2">Lacks conserved residue(s) required for the propagation of feature annotation.</text>
</comment>
<dbReference type="Proteomes" id="UP000233387">
    <property type="component" value="Unassembled WGS sequence"/>
</dbReference>
<feature type="signal peptide" evidence="3">
    <location>
        <begin position="1"/>
        <end position="19"/>
    </location>
</feature>
<protein>
    <submittedName>
        <fullName evidence="5">Subtilase family</fullName>
    </submittedName>
</protein>
<dbReference type="PROSITE" id="PS51892">
    <property type="entry name" value="SUBTILASE"/>
    <property type="match status" value="1"/>
</dbReference>
<name>A0A2N3HY70_9BACT</name>